<dbReference type="InterPro" id="IPR013083">
    <property type="entry name" value="Znf_RING/FYVE/PHD"/>
</dbReference>
<feature type="domain" description="RING-type" evidence="5">
    <location>
        <begin position="252"/>
        <end position="297"/>
    </location>
</feature>
<dbReference type="SUPFAM" id="SSF56204">
    <property type="entry name" value="Hect, E3 ligase catalytic domain"/>
    <property type="match status" value="1"/>
</dbReference>
<reference evidence="6 7" key="1">
    <citation type="submission" date="2022-05" db="EMBL/GenBank/DDBJ databases">
        <authorList>
            <consortium name="Genoscope - CEA"/>
            <person name="William W."/>
        </authorList>
    </citation>
    <scope>NUCLEOTIDE SEQUENCE [LARGE SCALE GENOMIC DNA]</scope>
</reference>
<evidence type="ECO:0000256" key="2">
    <source>
        <dbReference type="ARBA" id="ARBA00022771"/>
    </source>
</evidence>
<dbReference type="Pfam" id="PF13639">
    <property type="entry name" value="zf-RING_2"/>
    <property type="match status" value="1"/>
</dbReference>
<organism evidence="6 7">
    <name type="scientific">Porites lobata</name>
    <dbReference type="NCBI Taxonomy" id="104759"/>
    <lineage>
        <taxon>Eukaryota</taxon>
        <taxon>Metazoa</taxon>
        <taxon>Cnidaria</taxon>
        <taxon>Anthozoa</taxon>
        <taxon>Hexacorallia</taxon>
        <taxon>Scleractinia</taxon>
        <taxon>Fungiina</taxon>
        <taxon>Poritidae</taxon>
        <taxon>Porites</taxon>
    </lineage>
</organism>
<evidence type="ECO:0000313" key="7">
    <source>
        <dbReference type="Proteomes" id="UP001159405"/>
    </source>
</evidence>
<dbReference type="EMBL" id="CALNXK010000028">
    <property type="protein sequence ID" value="CAH3115493.1"/>
    <property type="molecule type" value="Genomic_DNA"/>
</dbReference>
<dbReference type="PANTHER" id="PTHR45969">
    <property type="entry name" value="RING ZINC FINGER PROTEIN-RELATED"/>
    <property type="match status" value="1"/>
</dbReference>
<proteinExistence type="predicted"/>
<name>A0ABN8NP64_9CNID</name>
<gene>
    <name evidence="6" type="ORF">PLOB_00023711</name>
</gene>
<dbReference type="SMART" id="SM00184">
    <property type="entry name" value="RING"/>
    <property type="match status" value="1"/>
</dbReference>
<dbReference type="InterPro" id="IPR001841">
    <property type="entry name" value="Znf_RING"/>
</dbReference>
<keyword evidence="3" id="KW-0862">Zinc</keyword>
<keyword evidence="2 4" id="KW-0863">Zinc-finger</keyword>
<keyword evidence="7" id="KW-1185">Reference proteome</keyword>
<evidence type="ECO:0000256" key="3">
    <source>
        <dbReference type="ARBA" id="ARBA00022833"/>
    </source>
</evidence>
<sequence length="695" mass="78996">MPRHAKYEECLLKAQELFFPNLNSQYGKYSDMDTHYLGNDNVEKVEEEGFSVEEYKEKSGMTLPRLYLVTNAKVQTRAVQKKITSVSDSLPTSSDALSQQKELHISEELPVNFMEEDDNDEHTGLSDLLEAEESLIKTRVAWCSKNVSNFEEPQLTEPHIVTVVFPSKFMRSTTTRTFNLTAVVKDLYTWIGSFPSVPLHFSVVLDKGSILKDLNQPLCQIGCHIVVEVLQIPPDVITGNKDLMSSELKCQCAICKEVLLADDLIARPNNCLHMYHFICIDEWLKVDEEGMSCPICETRFTCTIMCSTQEEPSKTQESREAIDDNISNEAQPLLFEEYMDNGQEPSRLYEAREKEWDGLHNCTQATVNRDLIGDDLIKLYRQQDTCFTTLDVKFLNEPAEDADGLTRERFSQGWKTILPQFFEGTTFHVPRVDPDCTEELFEILGRIASHGFVLTGYFPVGIAPASVIGIFDYQSLSDVDLIYSFLSFLTEGERATVEKAMCIKVGVDDIIVDVLSRFNVREIPSNPSGFRSLFLRIAKCEFVTRPSVLMAAFKKGMLMSHQVLWNDLNAASIRALYAKLYPSPDKVMELLQPNGDYVPLTARRERVFEFLRRYVRGLSRDKVPVFLQFVTGSSLVLVPRIEVAFTTLSGIQRRPIAHTCSCRVDLSTEYESFAAFCKEFDTVISKEECFAYNAI</sequence>
<dbReference type="InterPro" id="IPR035983">
    <property type="entry name" value="Hect_E3_ubiquitin_ligase"/>
</dbReference>
<evidence type="ECO:0000256" key="1">
    <source>
        <dbReference type="ARBA" id="ARBA00022723"/>
    </source>
</evidence>
<keyword evidence="1" id="KW-0479">Metal-binding</keyword>
<dbReference type="Proteomes" id="UP001159405">
    <property type="component" value="Unassembled WGS sequence"/>
</dbReference>
<dbReference type="SUPFAM" id="SSF57850">
    <property type="entry name" value="RING/U-box"/>
    <property type="match status" value="1"/>
</dbReference>
<evidence type="ECO:0000256" key="4">
    <source>
        <dbReference type="PROSITE-ProRule" id="PRU00175"/>
    </source>
</evidence>
<dbReference type="Gene3D" id="3.30.40.10">
    <property type="entry name" value="Zinc/RING finger domain, C3HC4 (zinc finger)"/>
    <property type="match status" value="1"/>
</dbReference>
<comment type="caution">
    <text evidence="6">The sequence shown here is derived from an EMBL/GenBank/DDBJ whole genome shotgun (WGS) entry which is preliminary data.</text>
</comment>
<accession>A0ABN8NP64</accession>
<dbReference type="PANTHER" id="PTHR45969:SF69">
    <property type="entry name" value="FINGER DOMAIN PROTEIN, PUTATIVE (AFU_ORTHOLOGUE AFUA_3G12190)-RELATED"/>
    <property type="match status" value="1"/>
</dbReference>
<dbReference type="PROSITE" id="PS50089">
    <property type="entry name" value="ZF_RING_2"/>
    <property type="match status" value="1"/>
</dbReference>
<protein>
    <recommendedName>
        <fullName evidence="5">RING-type domain-containing protein</fullName>
    </recommendedName>
</protein>
<dbReference type="CDD" id="cd16448">
    <property type="entry name" value="RING-H2"/>
    <property type="match status" value="1"/>
</dbReference>
<evidence type="ECO:0000259" key="5">
    <source>
        <dbReference type="PROSITE" id="PS50089"/>
    </source>
</evidence>
<dbReference type="Gene3D" id="3.30.2410.10">
    <property type="entry name" value="Hect, E3 ligase catalytic domain"/>
    <property type="match status" value="1"/>
</dbReference>
<evidence type="ECO:0000313" key="6">
    <source>
        <dbReference type="EMBL" id="CAH3115493.1"/>
    </source>
</evidence>